<keyword evidence="4" id="KW-1185">Reference proteome</keyword>
<dbReference type="PROSITE" id="PS51736">
    <property type="entry name" value="RECOMBINASES_3"/>
    <property type="match status" value="1"/>
</dbReference>
<feature type="region of interest" description="Disordered" evidence="1">
    <location>
        <begin position="33"/>
        <end position="75"/>
    </location>
</feature>
<dbReference type="RefSeq" id="WP_332080926.1">
    <property type="nucleotide sequence ID" value="NZ_JAZHYN010000010.1"/>
</dbReference>
<proteinExistence type="predicted"/>
<gene>
    <name evidence="3" type="ORF">V3H18_05145</name>
</gene>
<dbReference type="Gene3D" id="3.40.50.1390">
    <property type="entry name" value="Resolvase, N-terminal catalytic domain"/>
    <property type="match status" value="1"/>
</dbReference>
<accession>A0ABU7XEX0</accession>
<name>A0ABU7XEX0_9HYPH</name>
<dbReference type="Proteomes" id="UP001350748">
    <property type="component" value="Unassembled WGS sequence"/>
</dbReference>
<comment type="caution">
    <text evidence="3">The sequence shown here is derived from an EMBL/GenBank/DDBJ whole genome shotgun (WGS) entry which is preliminary data.</text>
</comment>
<sequence>MTRSATAQGRLLLTFLGGIAEFERDLIGARTSEGRARAKSRGVHMGRPPRSRLTSARKPCATSPRARRCRPTLRGGSMCRGAQFHDLLLNRGKTPDQRDELILRAVQRGILSRQT</sequence>
<dbReference type="InterPro" id="IPR006119">
    <property type="entry name" value="Resolv_N"/>
</dbReference>
<feature type="compositionally biased region" description="Basic residues" evidence="1">
    <location>
        <begin position="37"/>
        <end position="50"/>
    </location>
</feature>
<dbReference type="SUPFAM" id="SSF53041">
    <property type="entry name" value="Resolvase-like"/>
    <property type="match status" value="1"/>
</dbReference>
<protein>
    <submittedName>
        <fullName evidence="3">Recombinase family protein</fullName>
    </submittedName>
</protein>
<reference evidence="3 4" key="1">
    <citation type="submission" date="2024-02" db="EMBL/GenBank/DDBJ databases">
        <authorList>
            <person name="Grouzdev D."/>
        </authorList>
    </citation>
    <scope>NUCLEOTIDE SEQUENCE [LARGE SCALE GENOMIC DNA]</scope>
    <source>
        <strain evidence="3 4">9N</strain>
    </source>
</reference>
<dbReference type="InterPro" id="IPR036162">
    <property type="entry name" value="Resolvase-like_N_sf"/>
</dbReference>
<organism evidence="3 4">
    <name type="scientific">Methylocystis borbori</name>
    <dbReference type="NCBI Taxonomy" id="3118750"/>
    <lineage>
        <taxon>Bacteria</taxon>
        <taxon>Pseudomonadati</taxon>
        <taxon>Pseudomonadota</taxon>
        <taxon>Alphaproteobacteria</taxon>
        <taxon>Hyphomicrobiales</taxon>
        <taxon>Methylocystaceae</taxon>
        <taxon>Methylocystis</taxon>
    </lineage>
</organism>
<feature type="domain" description="Resolvase/invertase-type recombinase catalytic" evidence="2">
    <location>
        <begin position="1"/>
        <end position="42"/>
    </location>
</feature>
<dbReference type="EMBL" id="JAZHYN010000010">
    <property type="protein sequence ID" value="MEF3365916.1"/>
    <property type="molecule type" value="Genomic_DNA"/>
</dbReference>
<evidence type="ECO:0000256" key="1">
    <source>
        <dbReference type="SAM" id="MobiDB-lite"/>
    </source>
</evidence>
<evidence type="ECO:0000259" key="2">
    <source>
        <dbReference type="PROSITE" id="PS51736"/>
    </source>
</evidence>
<dbReference type="Pfam" id="PF00239">
    <property type="entry name" value="Resolvase"/>
    <property type="match status" value="1"/>
</dbReference>
<evidence type="ECO:0000313" key="3">
    <source>
        <dbReference type="EMBL" id="MEF3365916.1"/>
    </source>
</evidence>
<evidence type="ECO:0000313" key="4">
    <source>
        <dbReference type="Proteomes" id="UP001350748"/>
    </source>
</evidence>